<protein>
    <submittedName>
        <fullName evidence="2">Transcriptional regulator, XRE family protein</fullName>
    </submittedName>
</protein>
<dbReference type="PATRIC" id="fig|1094489.3.peg.1295"/>
<dbReference type="Gene3D" id="1.10.260.40">
    <property type="entry name" value="lambda repressor-like DNA-binding domains"/>
    <property type="match status" value="1"/>
</dbReference>
<dbReference type="AlphaFoldDB" id="M1NZT6"/>
<dbReference type="KEGG" id="baus:BAnh1_10530"/>
<dbReference type="Proteomes" id="UP000011729">
    <property type="component" value="Chromosome"/>
</dbReference>
<feature type="domain" description="HTH cro/C1-type" evidence="1">
    <location>
        <begin position="12"/>
        <end position="65"/>
    </location>
</feature>
<evidence type="ECO:0000313" key="3">
    <source>
        <dbReference type="Proteomes" id="UP000011729"/>
    </source>
</evidence>
<dbReference type="InterPro" id="IPR010982">
    <property type="entry name" value="Lambda_DNA-bd_dom_sf"/>
</dbReference>
<dbReference type="SUPFAM" id="SSF47413">
    <property type="entry name" value="lambda repressor-like DNA-binding domains"/>
    <property type="match status" value="1"/>
</dbReference>
<dbReference type="InterPro" id="IPR001387">
    <property type="entry name" value="Cro/C1-type_HTH"/>
</dbReference>
<gene>
    <name evidence="2" type="ordered locus">BAnh1_10530</name>
</gene>
<proteinExistence type="predicted"/>
<dbReference type="PROSITE" id="PS50943">
    <property type="entry name" value="HTH_CROC1"/>
    <property type="match status" value="1"/>
</dbReference>
<name>M1NZT6_BARAA</name>
<organism evidence="2 3">
    <name type="scientific">Bartonella australis (strain Aust/NH1)</name>
    <dbReference type="NCBI Taxonomy" id="1094489"/>
    <lineage>
        <taxon>Bacteria</taxon>
        <taxon>Pseudomonadati</taxon>
        <taxon>Pseudomonadota</taxon>
        <taxon>Alphaproteobacteria</taxon>
        <taxon>Hyphomicrobiales</taxon>
        <taxon>Bartonellaceae</taxon>
        <taxon>Bartonella</taxon>
    </lineage>
</organism>
<dbReference type="EMBL" id="CP003123">
    <property type="protein sequence ID" value="AGF74922.1"/>
    <property type="molecule type" value="Genomic_DNA"/>
</dbReference>
<sequence length="70" mass="7634">MDTQVQKLGSLIRQTRKMQGLTQKQLAGVSGVGVRFIRELEQGKESCHIGKALVIIQMLGLTVEIGGELL</sequence>
<dbReference type="Pfam" id="PF01381">
    <property type="entry name" value="HTH_3"/>
    <property type="match status" value="1"/>
</dbReference>
<reference evidence="2 3" key="1">
    <citation type="journal article" date="2013" name="PLoS Genet.">
        <title>A gene transfer agent and a dynamic repertoire of secretion systems hold the keys to the explosive radiation of the emerging pathogen Bartonella.</title>
        <authorList>
            <person name="Guy L."/>
            <person name="Nystedt B."/>
            <person name="Toft C."/>
            <person name="Zaremba-Niedzwiedzka K."/>
            <person name="Berglund E.C."/>
            <person name="Granberg F."/>
            <person name="Naslund K."/>
            <person name="Eriksson A.S."/>
            <person name="Andersson S.G."/>
        </authorList>
    </citation>
    <scope>NUCLEOTIDE SEQUENCE [LARGE SCALE GENOMIC DNA]</scope>
    <source>
        <strain evidence="2 3">Aust/NH1</strain>
    </source>
</reference>
<dbReference type="OrthoDB" id="7361823at2"/>
<accession>M1NZT6</accession>
<dbReference type="CDD" id="cd00093">
    <property type="entry name" value="HTH_XRE"/>
    <property type="match status" value="1"/>
</dbReference>
<dbReference type="RefSeq" id="WP_015398426.1">
    <property type="nucleotide sequence ID" value="NC_020300.1"/>
</dbReference>
<dbReference type="HOGENOM" id="CLU_066192_47_3_5"/>
<dbReference type="NCBIfam" id="TIGR03070">
    <property type="entry name" value="couple_hipB"/>
    <property type="match status" value="1"/>
</dbReference>
<dbReference type="InterPro" id="IPR017507">
    <property type="entry name" value="Tscrpt_reg_HipB-like"/>
</dbReference>
<evidence type="ECO:0000259" key="1">
    <source>
        <dbReference type="PROSITE" id="PS50943"/>
    </source>
</evidence>
<dbReference type="SMART" id="SM00530">
    <property type="entry name" value="HTH_XRE"/>
    <property type="match status" value="1"/>
</dbReference>
<keyword evidence="3" id="KW-1185">Reference proteome</keyword>
<dbReference type="GO" id="GO:0003677">
    <property type="term" value="F:DNA binding"/>
    <property type="evidence" value="ECO:0007669"/>
    <property type="project" value="InterPro"/>
</dbReference>
<evidence type="ECO:0000313" key="2">
    <source>
        <dbReference type="EMBL" id="AGF74922.1"/>
    </source>
</evidence>
<dbReference type="eggNOG" id="COG1396">
    <property type="taxonomic scope" value="Bacteria"/>
</dbReference>